<keyword evidence="6" id="KW-0498">Mitosis</keyword>
<feature type="compositionally biased region" description="Low complexity" evidence="11">
    <location>
        <begin position="734"/>
        <end position="747"/>
    </location>
</feature>
<keyword evidence="7" id="KW-0234">DNA repair</keyword>
<dbReference type="STRING" id="13333.U5CZ75"/>
<dbReference type="InterPro" id="IPR016024">
    <property type="entry name" value="ARM-type_fold"/>
</dbReference>
<proteinExistence type="inferred from homology"/>
<sequence length="898" mass="97772">MTTTEHELEEQLLEAGKKLEKLPSDPSELLPLLEKVEFCLSRAEQSPSKSMSDALVPSTNALVTSELLKHPDKTIRVVVASCISEITRITAPEAPYGDDLMKEVFQMIVASFEDLSDKSSPSFNRRVSILETLAKVRSCVVMLDLECDALIVEMFQHFLETIREDHPENVFTSMATVMTLVLEESEDISFELISALLNCLMKIKQNASSFASKLAKKVISNCRGKLDPYMDKALEELGISSAEFTEVMEQPSKVPNSSDQNLTDECKKSESSGTLEPPPAPHPGPEKQEGEPAHHEETGVVDITSKDKMSNGTAKLTEEDTPVDTEVPKLKADRSHRGTSSTTKNKKETLDPRKSTELESPRSQTTEKKRGRKPSILSPSSDASEDTRFANEKEDVEPSKRKRQRQSKGSENAPSDAPQGKEAAASSVTVKKPQLPSPSRSNNETADVPSPATEALPSEMARPTRRRSKVSQKDDNKLESDVSVTPGEAKETSTVDHGGDKSKLPKDPVDKAPKMKSKAESEGDAHPVVKTSKRSNKKGNASKKESNDKSSEEKKPAGDSSSKKLDSASKSTTESASKERTQSDAPKTAKRKSNEKDVTPAVHGEKDIDESLVGSRIKVWWPRDKQFYEGIVQSFDSEKKKHTVAYTDGDVEVLKLEKERWELVEADAEPEAGPATAVTSLDASPVTPPRKRSKKNAGSSVKEVKTEAPVKRTESSSGKQRGGASRSGEKSNTNGSSSAKGKPGSSNKKPEAIDSATRKVTTPINSAIKKQESNNSNTKKPAIENSESKKPGRKKGSGSAIKQESNSSDKKQEGSSSNKKDIDSTDKKQESNSSTKKQESTLVTKKQESASATKKQESTSATKKQESTSATKKQESTSATKKQESVPKSSGKKRQRKA</sequence>
<keyword evidence="8" id="KW-0539">Nucleus</keyword>
<keyword evidence="13" id="KW-1185">Reference proteome</keyword>
<comment type="similarity">
    <text evidence="2">Belongs to the PDS5 family.</text>
</comment>
<comment type="subcellular location">
    <subcellularLocation>
        <location evidence="1">Nucleus</location>
    </subcellularLocation>
</comment>
<dbReference type="GO" id="GO:0140670">
    <property type="term" value="F:cohesin unloader activity"/>
    <property type="evidence" value="ECO:0000318"/>
    <property type="project" value="GO_Central"/>
</dbReference>
<dbReference type="GO" id="GO:0007064">
    <property type="term" value="P:mitotic sister chromatid cohesion"/>
    <property type="evidence" value="ECO:0000318"/>
    <property type="project" value="GO_Central"/>
</dbReference>
<dbReference type="CDD" id="cd20404">
    <property type="entry name" value="Tudor_Agenet_AtEML-like"/>
    <property type="match status" value="1"/>
</dbReference>
<feature type="compositionally biased region" description="Polar residues" evidence="11">
    <location>
        <begin position="831"/>
        <end position="880"/>
    </location>
</feature>
<evidence type="ECO:0000256" key="4">
    <source>
        <dbReference type="ARBA" id="ARBA00022737"/>
    </source>
</evidence>
<evidence type="ECO:0000256" key="1">
    <source>
        <dbReference type="ARBA" id="ARBA00004123"/>
    </source>
</evidence>
<dbReference type="SUPFAM" id="SSF63748">
    <property type="entry name" value="Tudor/PWWP/MBT"/>
    <property type="match status" value="1"/>
</dbReference>
<dbReference type="HOGENOM" id="CLU_322480_0_0_1"/>
<feature type="compositionally biased region" description="Basic and acidic residues" evidence="11">
    <location>
        <begin position="385"/>
        <end position="399"/>
    </location>
</feature>
<dbReference type="GO" id="GO:0009556">
    <property type="term" value="P:microsporogenesis"/>
    <property type="evidence" value="ECO:0007669"/>
    <property type="project" value="UniProtKB-ARBA"/>
</dbReference>
<dbReference type="Proteomes" id="UP000017836">
    <property type="component" value="Unassembled WGS sequence"/>
</dbReference>
<feature type="compositionally biased region" description="Basic and acidic residues" evidence="11">
    <location>
        <begin position="807"/>
        <end position="830"/>
    </location>
</feature>
<protein>
    <recommendedName>
        <fullName evidence="14">Tudor domain-containing protein</fullName>
    </recommendedName>
</protein>
<dbReference type="KEGG" id="atr:18447010"/>
<evidence type="ECO:0000313" key="13">
    <source>
        <dbReference type="Proteomes" id="UP000017836"/>
    </source>
</evidence>
<name>U5CZ75_AMBTC</name>
<evidence type="ECO:0000256" key="8">
    <source>
        <dbReference type="ARBA" id="ARBA00023242"/>
    </source>
</evidence>
<dbReference type="GO" id="GO:0000785">
    <property type="term" value="C:chromatin"/>
    <property type="evidence" value="ECO:0000318"/>
    <property type="project" value="GO_Central"/>
</dbReference>
<dbReference type="OrthoDB" id="200660at2759"/>
<feature type="region of interest" description="Disordered" evidence="11">
    <location>
        <begin position="665"/>
        <end position="898"/>
    </location>
</feature>
<dbReference type="PANTHER" id="PTHR12663:SF0">
    <property type="entry name" value="PRECOCIOUS DISSOCIATION OF SISTERS 5, ISOFORM A"/>
    <property type="match status" value="1"/>
</dbReference>
<dbReference type="EMBL" id="KI392088">
    <property type="protein sequence ID" value="ERN18641.1"/>
    <property type="molecule type" value="Genomic_DNA"/>
</dbReference>
<organism evidence="12 13">
    <name type="scientific">Amborella trichopoda</name>
    <dbReference type="NCBI Taxonomy" id="13333"/>
    <lineage>
        <taxon>Eukaryota</taxon>
        <taxon>Viridiplantae</taxon>
        <taxon>Streptophyta</taxon>
        <taxon>Embryophyta</taxon>
        <taxon>Tracheophyta</taxon>
        <taxon>Spermatophyta</taxon>
        <taxon>Magnoliopsida</taxon>
        <taxon>Amborellales</taxon>
        <taxon>Amborellaceae</taxon>
        <taxon>Amborella</taxon>
    </lineage>
</organism>
<feature type="compositionally biased region" description="Basic and acidic residues" evidence="11">
    <location>
        <begin position="471"/>
        <end position="480"/>
    </location>
</feature>
<evidence type="ECO:0000256" key="5">
    <source>
        <dbReference type="ARBA" id="ARBA00022763"/>
    </source>
</evidence>
<gene>
    <name evidence="12" type="ORF">AMTR_s00065p00174980</name>
</gene>
<evidence type="ECO:0000256" key="11">
    <source>
        <dbReference type="SAM" id="MobiDB-lite"/>
    </source>
</evidence>
<keyword evidence="4" id="KW-0677">Repeat</keyword>
<evidence type="ECO:0000256" key="7">
    <source>
        <dbReference type="ARBA" id="ARBA00023204"/>
    </source>
</evidence>
<keyword evidence="5" id="KW-0227">DNA damage</keyword>
<dbReference type="GO" id="GO:0035825">
    <property type="term" value="P:homologous recombination"/>
    <property type="evidence" value="ECO:0007669"/>
    <property type="project" value="UniProtKB-ARBA"/>
</dbReference>
<evidence type="ECO:0000256" key="3">
    <source>
        <dbReference type="ARBA" id="ARBA00022618"/>
    </source>
</evidence>
<dbReference type="Gramene" id="ERN18641">
    <property type="protein sequence ID" value="ERN18641"/>
    <property type="gene ID" value="AMTR_s00065p00174980"/>
</dbReference>
<dbReference type="GO" id="GO:0006281">
    <property type="term" value="P:DNA repair"/>
    <property type="evidence" value="ECO:0007669"/>
    <property type="project" value="UniProtKB-KW"/>
</dbReference>
<feature type="compositionally biased region" description="Basic residues" evidence="11">
    <location>
        <begin position="531"/>
        <end position="541"/>
    </location>
</feature>
<feature type="compositionally biased region" description="Polar residues" evidence="11">
    <location>
        <begin position="253"/>
        <end position="263"/>
    </location>
</feature>
<feature type="compositionally biased region" description="Basic and acidic residues" evidence="11">
    <location>
        <begin position="284"/>
        <end position="309"/>
    </location>
</feature>
<accession>U5CZ75</accession>
<feature type="compositionally biased region" description="Basic and acidic residues" evidence="11">
    <location>
        <begin position="326"/>
        <end position="336"/>
    </location>
</feature>
<evidence type="ECO:0008006" key="14">
    <source>
        <dbReference type="Google" id="ProtNLM"/>
    </source>
</evidence>
<dbReference type="InterPro" id="IPR039776">
    <property type="entry name" value="Pds5"/>
</dbReference>
<dbReference type="Gene3D" id="2.30.30.140">
    <property type="match status" value="1"/>
</dbReference>
<dbReference type="eggNOG" id="KOG1525">
    <property type="taxonomic scope" value="Eukaryota"/>
</dbReference>
<dbReference type="PANTHER" id="PTHR12663">
    <property type="entry name" value="ANDROGEN INDUCED INHIBITOR OF PROLIFERATION AS3 / PDS5-RELATED"/>
    <property type="match status" value="1"/>
</dbReference>
<dbReference type="FunFam" id="2.30.30.140:FF:000033">
    <property type="entry name" value="Binding protein"/>
    <property type="match status" value="1"/>
</dbReference>
<keyword evidence="9" id="KW-0131">Cell cycle</keyword>
<dbReference type="AlphaFoldDB" id="U5CZ75"/>
<evidence type="ECO:0000313" key="12">
    <source>
        <dbReference type="EMBL" id="ERN18641.1"/>
    </source>
</evidence>
<dbReference type="OMA" id="PMAVKPN"/>
<keyword evidence="3" id="KW-0132">Cell division</keyword>
<dbReference type="SUPFAM" id="SSF48371">
    <property type="entry name" value="ARM repeat"/>
    <property type="match status" value="1"/>
</dbReference>
<dbReference type="GO" id="GO:0051301">
    <property type="term" value="P:cell division"/>
    <property type="evidence" value="ECO:0007669"/>
    <property type="project" value="UniProtKB-KW"/>
</dbReference>
<feature type="compositionally biased region" description="Basic and acidic residues" evidence="11">
    <location>
        <begin position="592"/>
        <end position="606"/>
    </location>
</feature>
<feature type="region of interest" description="Disordered" evidence="11">
    <location>
        <begin position="248"/>
        <end position="609"/>
    </location>
</feature>
<evidence type="ECO:0000256" key="10">
    <source>
        <dbReference type="ARBA" id="ARBA00058864"/>
    </source>
</evidence>
<evidence type="ECO:0000256" key="6">
    <source>
        <dbReference type="ARBA" id="ARBA00022776"/>
    </source>
</evidence>
<evidence type="ECO:0000256" key="2">
    <source>
        <dbReference type="ARBA" id="ARBA00006254"/>
    </source>
</evidence>
<evidence type="ECO:0000256" key="9">
    <source>
        <dbReference type="ARBA" id="ARBA00023306"/>
    </source>
</evidence>
<comment type="function">
    <text evidence="10">Cohesin cofactor dispensable during the meiotic division but playing an important role in DNA repair by homologous recombination (HR) probably by helping SMC5/SMC6 complex. Regulator of sister chromatid cohesion in mitosis which may stabilize cohesin complex association with chromatin. May couple sister chromatid cohesion during mitosis to DNA replication. Cohesion ensures that chromosome partitioning is accurate in both meiotic and mitotic cells and plays an important role in DNA repair.</text>
</comment>
<dbReference type="GO" id="GO:0005634">
    <property type="term" value="C:nucleus"/>
    <property type="evidence" value="ECO:0000318"/>
    <property type="project" value="GO_Central"/>
</dbReference>
<feature type="compositionally biased region" description="Basic and acidic residues" evidence="11">
    <location>
        <begin position="702"/>
        <end position="714"/>
    </location>
</feature>
<reference evidence="13" key="1">
    <citation type="journal article" date="2013" name="Science">
        <title>The Amborella genome and the evolution of flowering plants.</title>
        <authorList>
            <consortium name="Amborella Genome Project"/>
        </authorList>
    </citation>
    <scope>NUCLEOTIDE SEQUENCE [LARGE SCALE GENOMIC DNA]</scope>
</reference>
<feature type="compositionally biased region" description="Basic and acidic residues" evidence="11">
    <location>
        <begin position="345"/>
        <end position="368"/>
    </location>
</feature>
<feature type="compositionally biased region" description="Basic and acidic residues" evidence="11">
    <location>
        <begin position="542"/>
        <end position="567"/>
    </location>
</feature>
<feature type="compositionally biased region" description="Basic and acidic residues" evidence="11">
    <location>
        <begin position="488"/>
        <end position="527"/>
    </location>
</feature>
<dbReference type="Pfam" id="PF20168">
    <property type="entry name" value="PDS5"/>
    <property type="match status" value="1"/>
</dbReference>